<feature type="signal peptide" evidence="1">
    <location>
        <begin position="1"/>
        <end position="21"/>
    </location>
</feature>
<dbReference type="AlphaFoldDB" id="A0A1X7TNL4"/>
<reference evidence="2" key="1">
    <citation type="submission" date="2017-05" db="UniProtKB">
        <authorList>
            <consortium name="EnsemblMetazoa"/>
        </authorList>
    </citation>
    <scope>IDENTIFICATION</scope>
</reference>
<evidence type="ECO:0000313" key="2">
    <source>
        <dbReference type="EnsemblMetazoa" id="Aqu2.1.16559_001"/>
    </source>
</evidence>
<dbReference type="InParanoid" id="A0A1X7TNL4"/>
<feature type="chain" id="PRO_5010865362" evidence="1">
    <location>
        <begin position="22"/>
        <end position="33"/>
    </location>
</feature>
<dbReference type="EnsemblMetazoa" id="Aqu2.1.16559_001">
    <property type="protein sequence ID" value="Aqu2.1.16559_001"/>
    <property type="gene ID" value="Aqu2.1.16559"/>
</dbReference>
<sequence>MTDGGWDHMCLVALHLSRVLCHLFTLHIDGMML</sequence>
<protein>
    <submittedName>
        <fullName evidence="2">Uncharacterized protein</fullName>
    </submittedName>
</protein>
<keyword evidence="1" id="KW-0732">Signal</keyword>
<evidence type="ECO:0000256" key="1">
    <source>
        <dbReference type="SAM" id="SignalP"/>
    </source>
</evidence>
<accession>A0A1X7TNL4</accession>
<proteinExistence type="predicted"/>
<organism evidence="2">
    <name type="scientific">Amphimedon queenslandica</name>
    <name type="common">Sponge</name>
    <dbReference type="NCBI Taxonomy" id="400682"/>
    <lineage>
        <taxon>Eukaryota</taxon>
        <taxon>Metazoa</taxon>
        <taxon>Porifera</taxon>
        <taxon>Demospongiae</taxon>
        <taxon>Heteroscleromorpha</taxon>
        <taxon>Haplosclerida</taxon>
        <taxon>Niphatidae</taxon>
        <taxon>Amphimedon</taxon>
    </lineage>
</organism>
<name>A0A1X7TNL4_AMPQE</name>